<sequence>MTQHYRSTLFVTNKVIGSFWCTAFISVHFSSRTNEFYKSFEGDLSPTLIYHLGNSLTDRVNSVIAGGGP</sequence>
<dbReference type="EMBL" id="FNWU01000012">
    <property type="protein sequence ID" value="SEH60900.1"/>
    <property type="molecule type" value="Genomic_DNA"/>
</dbReference>
<dbReference type="STRING" id="1267564.SAMN05192561_11251"/>
<dbReference type="AlphaFoldDB" id="A0A1H6JG51"/>
<dbReference type="Proteomes" id="UP000199215">
    <property type="component" value="Unassembled WGS sequence"/>
</dbReference>
<accession>A0A1H6JG51</accession>
<reference evidence="1 2" key="1">
    <citation type="submission" date="2016-10" db="EMBL/GenBank/DDBJ databases">
        <authorList>
            <person name="de Groot N.N."/>
        </authorList>
    </citation>
    <scope>NUCLEOTIDE SEQUENCE [LARGE SCALE GENOMIC DNA]</scope>
    <source>
        <strain evidence="1 2">IBRC-M10418</strain>
    </source>
</reference>
<name>A0A1H6JG51_9EURY</name>
<organism evidence="1 2">
    <name type="scientific">Halopenitus malekzadehii</name>
    <dbReference type="NCBI Taxonomy" id="1267564"/>
    <lineage>
        <taxon>Archaea</taxon>
        <taxon>Methanobacteriati</taxon>
        <taxon>Methanobacteriota</taxon>
        <taxon>Stenosarchaea group</taxon>
        <taxon>Halobacteria</taxon>
        <taxon>Halobacteriales</taxon>
        <taxon>Haloferacaceae</taxon>
        <taxon>Halopenitus</taxon>
    </lineage>
</organism>
<gene>
    <name evidence="1" type="ORF">SAMN05192561_11251</name>
</gene>
<proteinExistence type="predicted"/>
<keyword evidence="2" id="KW-1185">Reference proteome</keyword>
<evidence type="ECO:0000313" key="2">
    <source>
        <dbReference type="Proteomes" id="UP000199215"/>
    </source>
</evidence>
<protein>
    <submittedName>
        <fullName evidence="1">Uncharacterized protein</fullName>
    </submittedName>
</protein>
<evidence type="ECO:0000313" key="1">
    <source>
        <dbReference type="EMBL" id="SEH60900.1"/>
    </source>
</evidence>